<evidence type="ECO:0000313" key="4">
    <source>
        <dbReference type="Proteomes" id="UP000310997"/>
    </source>
</evidence>
<dbReference type="InterPro" id="IPR010982">
    <property type="entry name" value="Lambda_DNA-bd_dom_sf"/>
</dbReference>
<evidence type="ECO:0000313" key="3">
    <source>
        <dbReference type="EMBL" id="VTE36056.1"/>
    </source>
</evidence>
<sequence>MLITLSLAEKVRIKRARLQLTKKAVSEQLGIKSQTLTKVENGNYDAPKRIYESVMTWLVEEI</sequence>
<accession>A0A0T8BED4</accession>
<feature type="domain" description="HTH cro/C1-type" evidence="1">
    <location>
        <begin position="11"/>
        <end position="44"/>
    </location>
</feature>
<evidence type="ECO:0000313" key="2">
    <source>
        <dbReference type="EMBL" id="VKB70930.1"/>
    </source>
</evidence>
<dbReference type="InterPro" id="IPR001387">
    <property type="entry name" value="Cro/C1-type_HTH"/>
</dbReference>
<dbReference type="GO" id="GO:0003677">
    <property type="term" value="F:DNA binding"/>
    <property type="evidence" value="ECO:0007669"/>
    <property type="project" value="InterPro"/>
</dbReference>
<evidence type="ECO:0000259" key="1">
    <source>
        <dbReference type="PROSITE" id="PS50943"/>
    </source>
</evidence>
<protein>
    <submittedName>
        <fullName evidence="2">Transcriptional regulator</fullName>
    </submittedName>
</protein>
<proteinExistence type="predicted"/>
<dbReference type="AlphaFoldDB" id="A0A0T8BED4"/>
<dbReference type="Pfam" id="PF01381">
    <property type="entry name" value="HTH_3"/>
    <property type="match status" value="1"/>
</dbReference>
<dbReference type="EMBL" id="CABDLL010000002">
    <property type="protein sequence ID" value="VTE36056.1"/>
    <property type="molecule type" value="Genomic_DNA"/>
</dbReference>
<dbReference type="Proteomes" id="UP000358702">
    <property type="component" value="Unassembled WGS sequence"/>
</dbReference>
<dbReference type="Proteomes" id="UP000310997">
    <property type="component" value="Unassembled WGS sequence"/>
</dbReference>
<dbReference type="SUPFAM" id="SSF47413">
    <property type="entry name" value="lambda repressor-like DNA-binding domains"/>
    <property type="match status" value="1"/>
</dbReference>
<reference evidence="4 5" key="1">
    <citation type="submission" date="2019-04" db="EMBL/GenBank/DDBJ databases">
        <authorList>
            <consortium name="Pathogen Informatics"/>
        </authorList>
    </citation>
    <scope>NUCLEOTIDE SEQUENCE [LARGE SCALE GENOMIC DNA]</scope>
    <source>
        <strain evidence="2 5">GPSC21</strain>
        <strain evidence="3 4">GPSC559</strain>
    </source>
</reference>
<dbReference type="PROSITE" id="PS50943">
    <property type="entry name" value="HTH_CROC1"/>
    <property type="match status" value="1"/>
</dbReference>
<evidence type="ECO:0000313" key="5">
    <source>
        <dbReference type="Proteomes" id="UP000358702"/>
    </source>
</evidence>
<organism evidence="2 5">
    <name type="scientific">Streptococcus pneumoniae</name>
    <dbReference type="NCBI Taxonomy" id="1313"/>
    <lineage>
        <taxon>Bacteria</taxon>
        <taxon>Bacillati</taxon>
        <taxon>Bacillota</taxon>
        <taxon>Bacilli</taxon>
        <taxon>Lactobacillales</taxon>
        <taxon>Streptococcaceae</taxon>
        <taxon>Streptococcus</taxon>
    </lineage>
</organism>
<dbReference type="RefSeq" id="WP_000909238.1">
    <property type="nucleotide sequence ID" value="NZ_AP026919.1"/>
</dbReference>
<gene>
    <name evidence="2" type="ORF">SAMEA3353631_01635</name>
    <name evidence="3" type="ORF">SAMEA4038883_00315</name>
</gene>
<name>A0A0T8BED4_STREE</name>
<dbReference type="EMBL" id="CAANCB010000009">
    <property type="protein sequence ID" value="VKB70930.1"/>
    <property type="molecule type" value="Genomic_DNA"/>
</dbReference>
<dbReference type="Gene3D" id="1.10.260.40">
    <property type="entry name" value="lambda repressor-like DNA-binding domains"/>
    <property type="match status" value="1"/>
</dbReference>